<name>A0A183UHY0_TOXCA</name>
<reference evidence="2 3" key="2">
    <citation type="submission" date="2018-11" db="EMBL/GenBank/DDBJ databases">
        <authorList>
            <consortium name="Pathogen Informatics"/>
        </authorList>
    </citation>
    <scope>NUCLEOTIDE SEQUENCE [LARGE SCALE GENOMIC DNA]</scope>
</reference>
<gene>
    <name evidence="2" type="ORF">TCNE_LOCUS8100</name>
</gene>
<keyword evidence="3" id="KW-1185">Reference proteome</keyword>
<evidence type="ECO:0000256" key="1">
    <source>
        <dbReference type="SAM" id="MobiDB-lite"/>
    </source>
</evidence>
<evidence type="ECO:0000313" key="2">
    <source>
        <dbReference type="EMBL" id="VDM39421.1"/>
    </source>
</evidence>
<protein>
    <submittedName>
        <fullName evidence="2 4">Uncharacterized protein</fullName>
    </submittedName>
</protein>
<dbReference type="AlphaFoldDB" id="A0A183UHY0"/>
<reference evidence="4" key="1">
    <citation type="submission" date="2016-06" db="UniProtKB">
        <authorList>
            <consortium name="WormBaseParasite"/>
        </authorList>
    </citation>
    <scope>IDENTIFICATION</scope>
</reference>
<evidence type="ECO:0000313" key="4">
    <source>
        <dbReference type="WBParaSite" id="TCNE_0000810001-mRNA-1"/>
    </source>
</evidence>
<sequence>MWGGPVVVIINGGSDGVSGVSGVHEVSVQERGNGMHSKSLDIGDNAERERDLFAELESAPHLDGGHFSSTEGRTPHSPTAYAAC</sequence>
<dbReference type="WBParaSite" id="TCNE_0000810001-mRNA-1">
    <property type="protein sequence ID" value="TCNE_0000810001-mRNA-1"/>
    <property type="gene ID" value="TCNE_0000810001"/>
</dbReference>
<evidence type="ECO:0000313" key="3">
    <source>
        <dbReference type="Proteomes" id="UP000050794"/>
    </source>
</evidence>
<dbReference type="EMBL" id="UYWY01019823">
    <property type="protein sequence ID" value="VDM39421.1"/>
    <property type="molecule type" value="Genomic_DNA"/>
</dbReference>
<feature type="region of interest" description="Disordered" evidence="1">
    <location>
        <begin position="59"/>
        <end position="84"/>
    </location>
</feature>
<proteinExistence type="predicted"/>
<accession>A0A183UHY0</accession>
<dbReference type="Proteomes" id="UP000050794">
    <property type="component" value="Unassembled WGS sequence"/>
</dbReference>
<organism evidence="3 4">
    <name type="scientific">Toxocara canis</name>
    <name type="common">Canine roundworm</name>
    <dbReference type="NCBI Taxonomy" id="6265"/>
    <lineage>
        <taxon>Eukaryota</taxon>
        <taxon>Metazoa</taxon>
        <taxon>Ecdysozoa</taxon>
        <taxon>Nematoda</taxon>
        <taxon>Chromadorea</taxon>
        <taxon>Rhabditida</taxon>
        <taxon>Spirurina</taxon>
        <taxon>Ascaridomorpha</taxon>
        <taxon>Ascaridoidea</taxon>
        <taxon>Toxocaridae</taxon>
        <taxon>Toxocara</taxon>
    </lineage>
</organism>